<dbReference type="Proteomes" id="UP000825483">
    <property type="component" value="Unassembled WGS sequence"/>
</dbReference>
<protein>
    <submittedName>
        <fullName evidence="8">Membrane protein</fullName>
    </submittedName>
</protein>
<dbReference type="EMBL" id="BPUB01000003">
    <property type="protein sequence ID" value="GJG60332.1"/>
    <property type="molecule type" value="Genomic_DNA"/>
</dbReference>
<evidence type="ECO:0000256" key="3">
    <source>
        <dbReference type="ARBA" id="ARBA00022729"/>
    </source>
</evidence>
<reference evidence="8" key="1">
    <citation type="journal article" date="2022" name="Int. J. Syst. Evol. Microbiol.">
        <title>Prevotella lacticifex sp. nov., isolated from the rumen of cows.</title>
        <authorList>
            <person name="Shinkai T."/>
            <person name="Ikeyama N."/>
            <person name="Kumagai M."/>
            <person name="Ohmori H."/>
            <person name="Sakamoto M."/>
            <person name="Ohkuma M."/>
            <person name="Mitsumori M."/>
        </authorList>
    </citation>
    <scope>NUCLEOTIDE SEQUENCE</scope>
    <source>
        <strain evidence="8">R5076</strain>
    </source>
</reference>
<comment type="subcellular location">
    <subcellularLocation>
        <location evidence="1">Cell outer membrane</location>
    </subcellularLocation>
</comment>
<dbReference type="RefSeq" id="WP_223929365.1">
    <property type="nucleotide sequence ID" value="NZ_BPTU01000001.1"/>
</dbReference>
<dbReference type="GO" id="GO:0009279">
    <property type="term" value="C:cell outer membrane"/>
    <property type="evidence" value="ECO:0007669"/>
    <property type="project" value="UniProtKB-SubCell"/>
</dbReference>
<dbReference type="Gene3D" id="1.25.40.390">
    <property type="match status" value="1"/>
</dbReference>
<evidence type="ECO:0000259" key="7">
    <source>
        <dbReference type="Pfam" id="PF14322"/>
    </source>
</evidence>
<dbReference type="InterPro" id="IPR012944">
    <property type="entry name" value="SusD_RagB_dom"/>
</dbReference>
<keyword evidence="3" id="KW-0732">Signal</keyword>
<feature type="domain" description="SusD-like N-terminal" evidence="7">
    <location>
        <begin position="103"/>
        <end position="243"/>
    </location>
</feature>
<evidence type="ECO:0000313" key="9">
    <source>
        <dbReference type="Proteomes" id="UP000825483"/>
    </source>
</evidence>
<evidence type="ECO:0000256" key="2">
    <source>
        <dbReference type="ARBA" id="ARBA00006275"/>
    </source>
</evidence>
<dbReference type="GeneID" id="72467703"/>
<sequence length="550" mass="62451">MIMTTHIKRTISRLVLIAVTISASTVLVGCLNEDPRDRISADEAYGTADKLLLNTVGTLYNYIGGNADSQGLQGTVRGVYDFNTFTTDEAMIPTRGGDWYDGGFWQSLYKHSWTASDNALYNTWNYLYKVVMMCDQSEKILNERRALLTDAQLNEALAEVRGLRAMYFFYLMDMYGRIPLVTDATTPVDSIRQSERSETFRYIYNELESVAPSLPDVHSNLQNDYYGRFTRPVAYFLLAKLALNAEVYADDDWTDGVRPDGRTIMLDVDGQTMNAWKACQAWCDKITAEGYELESNYAANFAVHNETSRENIFIIPMDKYLYANQFLYLFRSRHYNHGAAIGQDSENGSCATISTVRTYGYGTDSVDKRYAINFYSDTLRVDGKIVKLDDGTPLVYMPLAVKLDLSGDAYEKTAGARMSKYEIDRKAYSDGKLQSNDIVLFRYADVLLMKAEAKVRNGEDGSAELNAVRSRVGMSPRPATLKTILDERLLELMWEGWRRNDLVRFGLFNKAYDQRTPLDNEQTGYTTVFPIPEDAIYHNANLKQNKGYSD</sequence>
<evidence type="ECO:0000256" key="1">
    <source>
        <dbReference type="ARBA" id="ARBA00004442"/>
    </source>
</evidence>
<gene>
    <name evidence="8" type="ORF">PRLR5076_31830</name>
</gene>
<comment type="caution">
    <text evidence="8">The sequence shown here is derived from an EMBL/GenBank/DDBJ whole genome shotgun (WGS) entry which is preliminary data.</text>
</comment>
<organism evidence="8 9">
    <name type="scientific">Prevotella lacticifex</name>
    <dbReference type="NCBI Taxonomy" id="2854755"/>
    <lineage>
        <taxon>Bacteria</taxon>
        <taxon>Pseudomonadati</taxon>
        <taxon>Bacteroidota</taxon>
        <taxon>Bacteroidia</taxon>
        <taxon>Bacteroidales</taxon>
        <taxon>Prevotellaceae</taxon>
        <taxon>Prevotella</taxon>
    </lineage>
</organism>
<dbReference type="SUPFAM" id="SSF48452">
    <property type="entry name" value="TPR-like"/>
    <property type="match status" value="1"/>
</dbReference>
<keyword evidence="5" id="KW-0998">Cell outer membrane</keyword>
<dbReference type="Pfam" id="PF14322">
    <property type="entry name" value="SusD-like_3"/>
    <property type="match status" value="1"/>
</dbReference>
<accession>A0A9R1CD72</accession>
<evidence type="ECO:0000259" key="6">
    <source>
        <dbReference type="Pfam" id="PF07980"/>
    </source>
</evidence>
<evidence type="ECO:0000313" key="8">
    <source>
        <dbReference type="EMBL" id="GJG60332.1"/>
    </source>
</evidence>
<feature type="domain" description="RagB/SusD" evidence="6">
    <location>
        <begin position="411"/>
        <end position="548"/>
    </location>
</feature>
<evidence type="ECO:0000256" key="4">
    <source>
        <dbReference type="ARBA" id="ARBA00023136"/>
    </source>
</evidence>
<dbReference type="Pfam" id="PF07980">
    <property type="entry name" value="SusD_RagB"/>
    <property type="match status" value="1"/>
</dbReference>
<comment type="similarity">
    <text evidence="2">Belongs to the SusD family.</text>
</comment>
<dbReference type="InterPro" id="IPR033985">
    <property type="entry name" value="SusD-like_N"/>
</dbReference>
<evidence type="ECO:0000256" key="5">
    <source>
        <dbReference type="ARBA" id="ARBA00023237"/>
    </source>
</evidence>
<dbReference type="AlphaFoldDB" id="A0A9R1CD72"/>
<keyword evidence="9" id="KW-1185">Reference proteome</keyword>
<proteinExistence type="inferred from homology"/>
<dbReference type="InterPro" id="IPR011990">
    <property type="entry name" value="TPR-like_helical_dom_sf"/>
</dbReference>
<name>A0A9R1CD72_9BACT</name>
<keyword evidence="4" id="KW-0472">Membrane</keyword>